<protein>
    <submittedName>
        <fullName evidence="7">Methyl-accepting chemotaxis protein (TlpC)</fullName>
    </submittedName>
</protein>
<proteinExistence type="inferred from homology"/>
<keyword evidence="1 3" id="KW-0807">Transducer</keyword>
<evidence type="ECO:0000313" key="7">
    <source>
        <dbReference type="EMBL" id="CBY82828.1"/>
    </source>
</evidence>
<dbReference type="RefSeq" id="WP_013469194.1">
    <property type="nucleotide sequence ID" value="NC_014810.2"/>
</dbReference>
<reference evidence="7 8" key="1">
    <citation type="journal article" date="2011" name="Genome Biol. Evol.">
        <title>Comparative whole genome sequence analysis of the carcinogenic bacterial model pathogen Helicobacter felis.</title>
        <authorList>
            <person name="Arnold I.C."/>
            <person name="Zigova Z."/>
            <person name="Holden M."/>
            <person name="Lawley T.D."/>
            <person name="Rad R."/>
            <person name="Dougan G."/>
            <person name="Falkow S."/>
            <person name="Bentley S.D."/>
            <person name="Muller A."/>
        </authorList>
    </citation>
    <scope>NUCLEOTIDE SEQUENCE [LARGE SCALE GENOMIC DNA]</scope>
    <source>
        <strain evidence="8">ATCC 49179 / CCUG 28539 / NCTC 12436 / CS1</strain>
    </source>
</reference>
<dbReference type="InterPro" id="IPR004089">
    <property type="entry name" value="MCPsignal_dom"/>
</dbReference>
<evidence type="ECO:0000259" key="5">
    <source>
        <dbReference type="PROSITE" id="PS50111"/>
    </source>
</evidence>
<comment type="similarity">
    <text evidence="2">Belongs to the methyl-accepting chemotaxis (MCP) protein family.</text>
</comment>
<feature type="transmembrane region" description="Helical" evidence="4">
    <location>
        <begin position="304"/>
        <end position="327"/>
    </location>
</feature>
<accession>E7ABE9</accession>
<dbReference type="eggNOG" id="COG0840">
    <property type="taxonomic scope" value="Bacteria"/>
</dbReference>
<keyword evidence="4" id="KW-1133">Transmembrane helix</keyword>
<sequence length="679" mass="75820">MLKRAKIGVKILLAVCITLAISIGVLGWIIGAKVQEAVKKHSISQLAEGTAESAARIQRVVNRLFVQFEKFSATLAEIEPTQPTQEKKLSQSIQKFFSESPDTKRVRVRYLATPQDTTTIYRKNFTLETLKEGDLQDPTLDRVLKDGSIHKSPVAFEEIGDNKYFGFEIVLPLTKKGQLVGAVGIFLDIKNILVLVRRKNKDTFMLQQDGILLTSGDAEIDRKAQGHFLADSNPDPTARELQEFVRSGKSGLVNYHTIRTKQDVFLIVKNFKVCTNIKNDSSDFKWIMARYILQEDVYSISREVYTIISIASIIIIVIFTGIVLVMVRHFVGQPITDLSETLNAFFNLLNQRDVHTKIVVKPAVSYDEIGIMQRSINENILKIQEHVEADLLCMENVSSVVQSIKQGDFSREINSTPASADLVQLKQFFNEMIRFLRERIGMHMQSINEIFTRYRDLDFSQGIAHPSGEMEYTLDALGVEIKRMLQTSLQFASALSGESKNLKDCVGQLKESVNQQNHSLIATSQSIAEITASIQEISVKSEAMIAQGQDIQHIVEIIKNIADQTNLLALNAAIEAARAGEHGRGFAVVADEVRKLAERTQKSLGEIESNIGVLAQSIGDTSESIRAQAQNVENINTTLDAFKADVTHNLEIAHTSLEVSNNIDRISSDILQDANKKKF</sequence>
<dbReference type="AlphaFoldDB" id="E7ABE9"/>
<evidence type="ECO:0000313" key="8">
    <source>
        <dbReference type="Proteomes" id="UP000007934"/>
    </source>
</evidence>
<dbReference type="STRING" id="936155.HFELIS_07440"/>
<dbReference type="Gene3D" id="1.10.287.950">
    <property type="entry name" value="Methyl-accepting chemotaxis protein"/>
    <property type="match status" value="1"/>
</dbReference>
<gene>
    <name evidence="7" type="ordered locus">Hfelis_07440</name>
</gene>
<dbReference type="Gene3D" id="6.10.340.10">
    <property type="match status" value="1"/>
</dbReference>
<dbReference type="GO" id="GO:0007165">
    <property type="term" value="P:signal transduction"/>
    <property type="evidence" value="ECO:0007669"/>
    <property type="project" value="UniProtKB-KW"/>
</dbReference>
<dbReference type="PROSITE" id="PS50885">
    <property type="entry name" value="HAMP"/>
    <property type="match status" value="1"/>
</dbReference>
<feature type="domain" description="Methyl-accepting transducer" evidence="5">
    <location>
        <begin position="523"/>
        <end position="679"/>
    </location>
</feature>
<dbReference type="PANTHER" id="PTHR32089">
    <property type="entry name" value="METHYL-ACCEPTING CHEMOTAXIS PROTEIN MCPB"/>
    <property type="match status" value="1"/>
</dbReference>
<evidence type="ECO:0000256" key="2">
    <source>
        <dbReference type="ARBA" id="ARBA00029447"/>
    </source>
</evidence>
<dbReference type="GeneID" id="77145267"/>
<dbReference type="Proteomes" id="UP000007934">
    <property type="component" value="Chromosome"/>
</dbReference>
<dbReference type="EMBL" id="FQ670179">
    <property type="protein sequence ID" value="CBY82828.1"/>
    <property type="molecule type" value="Genomic_DNA"/>
</dbReference>
<evidence type="ECO:0000256" key="4">
    <source>
        <dbReference type="SAM" id="Phobius"/>
    </source>
</evidence>
<feature type="transmembrane region" description="Helical" evidence="4">
    <location>
        <begin position="12"/>
        <end position="31"/>
    </location>
</feature>
<keyword evidence="4" id="KW-0472">Membrane</keyword>
<dbReference type="HOGENOM" id="CLU_000445_107_30_7"/>
<dbReference type="PROSITE" id="PS50111">
    <property type="entry name" value="CHEMOTAXIS_TRANSDUC_2"/>
    <property type="match status" value="1"/>
</dbReference>
<evidence type="ECO:0000256" key="1">
    <source>
        <dbReference type="ARBA" id="ARBA00023224"/>
    </source>
</evidence>
<dbReference type="SUPFAM" id="SSF58104">
    <property type="entry name" value="Methyl-accepting chemotaxis protein (MCP) signaling domain"/>
    <property type="match status" value="1"/>
</dbReference>
<organism evidence="7 8">
    <name type="scientific">Helicobacter felis (strain ATCC 49179 / CCUG 28539 / NCTC 12436 / CS1)</name>
    <dbReference type="NCBI Taxonomy" id="936155"/>
    <lineage>
        <taxon>Bacteria</taxon>
        <taxon>Pseudomonadati</taxon>
        <taxon>Campylobacterota</taxon>
        <taxon>Epsilonproteobacteria</taxon>
        <taxon>Campylobacterales</taxon>
        <taxon>Helicobacteraceae</taxon>
        <taxon>Helicobacter</taxon>
    </lineage>
</organism>
<keyword evidence="8" id="KW-1185">Reference proteome</keyword>
<dbReference type="SMART" id="SM00283">
    <property type="entry name" value="MA"/>
    <property type="match status" value="1"/>
</dbReference>
<keyword evidence="4" id="KW-0812">Transmembrane</keyword>
<evidence type="ECO:0000259" key="6">
    <source>
        <dbReference type="PROSITE" id="PS50885"/>
    </source>
</evidence>
<dbReference type="InterPro" id="IPR003660">
    <property type="entry name" value="HAMP_dom"/>
</dbReference>
<dbReference type="GO" id="GO:0016020">
    <property type="term" value="C:membrane"/>
    <property type="evidence" value="ECO:0007669"/>
    <property type="project" value="InterPro"/>
</dbReference>
<evidence type="ECO:0000256" key="3">
    <source>
        <dbReference type="PROSITE-ProRule" id="PRU00284"/>
    </source>
</evidence>
<feature type="domain" description="HAMP" evidence="6">
    <location>
        <begin position="394"/>
        <end position="441"/>
    </location>
</feature>
<dbReference type="Pfam" id="PF00015">
    <property type="entry name" value="MCPsignal"/>
    <property type="match status" value="1"/>
</dbReference>
<dbReference type="KEGG" id="hfe:HFELIS_07440"/>
<name>E7ABE9_HELFC</name>
<dbReference type="PANTHER" id="PTHR32089:SF112">
    <property type="entry name" value="LYSOZYME-LIKE PROTEIN-RELATED"/>
    <property type="match status" value="1"/>
</dbReference>